<dbReference type="EMBL" id="VSFC01000052">
    <property type="protein sequence ID" value="TYA53314.1"/>
    <property type="molecule type" value="Genomic_DNA"/>
</dbReference>
<evidence type="ECO:0000259" key="2">
    <source>
        <dbReference type="SMART" id="SM00867"/>
    </source>
</evidence>
<feature type="signal peptide" evidence="1">
    <location>
        <begin position="1"/>
        <end position="21"/>
    </location>
</feature>
<name>A0A5D0G3I1_9FLAO</name>
<sequence length="175" mass="19749">MKTFYLFIFLISSLSFSFIQAQTIDTSKSVIEFKIKGGMVFNVKGTFNGMKGDFNFNKNDLDNSSFDICIDAASVNTDNEKRDTHLKTEDFFHVEKYPNICFKSTSVSIKDKDYVTRGELTMHGVTKTVEIPFKFSNNTFKGSFEIERLDYKIGEDTGTLTVGSTADVTIICIVN</sequence>
<dbReference type="Proteomes" id="UP000324550">
    <property type="component" value="Unassembled WGS sequence"/>
</dbReference>
<dbReference type="AlphaFoldDB" id="A0A5D0G3I1"/>
<evidence type="ECO:0000313" key="3">
    <source>
        <dbReference type="EMBL" id="TYA53314.1"/>
    </source>
</evidence>
<keyword evidence="1" id="KW-0732">Signal</keyword>
<dbReference type="OrthoDB" id="9811006at2"/>
<feature type="domain" description="Lipid/polyisoprenoid-binding YceI-like" evidence="2">
    <location>
        <begin position="21"/>
        <end position="175"/>
    </location>
</feature>
<dbReference type="PANTHER" id="PTHR34406:SF1">
    <property type="entry name" value="PROTEIN YCEI"/>
    <property type="match status" value="1"/>
</dbReference>
<dbReference type="RefSeq" id="WP_148456623.1">
    <property type="nucleotide sequence ID" value="NZ_VSFC01000052.1"/>
</dbReference>
<organism evidence="3 4">
    <name type="scientific">Formosa maritima</name>
    <dbReference type="NCBI Taxonomy" id="2592046"/>
    <lineage>
        <taxon>Bacteria</taxon>
        <taxon>Pseudomonadati</taxon>
        <taxon>Bacteroidota</taxon>
        <taxon>Flavobacteriia</taxon>
        <taxon>Flavobacteriales</taxon>
        <taxon>Flavobacteriaceae</taxon>
        <taxon>Formosa</taxon>
    </lineage>
</organism>
<evidence type="ECO:0000313" key="4">
    <source>
        <dbReference type="Proteomes" id="UP000324550"/>
    </source>
</evidence>
<dbReference type="PANTHER" id="PTHR34406">
    <property type="entry name" value="PROTEIN YCEI"/>
    <property type="match status" value="1"/>
</dbReference>
<dbReference type="InterPro" id="IPR036761">
    <property type="entry name" value="TTHA0802/YceI-like_sf"/>
</dbReference>
<proteinExistence type="predicted"/>
<feature type="chain" id="PRO_5022718434" evidence="1">
    <location>
        <begin position="22"/>
        <end position="175"/>
    </location>
</feature>
<evidence type="ECO:0000256" key="1">
    <source>
        <dbReference type="SAM" id="SignalP"/>
    </source>
</evidence>
<reference evidence="3 4" key="1">
    <citation type="submission" date="2019-08" db="EMBL/GenBank/DDBJ databases">
        <title>Formosa sediminis sp. nov., isolated from marine sediment.</title>
        <authorList>
            <person name="Cao W.R."/>
        </authorList>
    </citation>
    <scope>NUCLEOTIDE SEQUENCE [LARGE SCALE GENOMIC DNA]</scope>
    <source>
        <strain evidence="3 4">1494</strain>
    </source>
</reference>
<dbReference type="SMART" id="SM00867">
    <property type="entry name" value="YceI"/>
    <property type="match status" value="1"/>
</dbReference>
<dbReference type="InterPro" id="IPR007372">
    <property type="entry name" value="Lipid/polyisoprenoid-bd_YceI"/>
</dbReference>
<keyword evidence="4" id="KW-1185">Reference proteome</keyword>
<dbReference type="SUPFAM" id="SSF101874">
    <property type="entry name" value="YceI-like"/>
    <property type="match status" value="1"/>
</dbReference>
<comment type="caution">
    <text evidence="3">The sequence shown here is derived from an EMBL/GenBank/DDBJ whole genome shotgun (WGS) entry which is preliminary data.</text>
</comment>
<gene>
    <name evidence="3" type="ORF">FVF61_11755</name>
</gene>
<dbReference type="Pfam" id="PF04264">
    <property type="entry name" value="YceI"/>
    <property type="match status" value="1"/>
</dbReference>
<accession>A0A5D0G3I1</accession>
<protein>
    <submittedName>
        <fullName evidence="3">YceI family protein</fullName>
    </submittedName>
</protein>
<dbReference type="Gene3D" id="2.40.128.110">
    <property type="entry name" value="Lipid/polyisoprenoid-binding, YceI-like"/>
    <property type="match status" value="1"/>
</dbReference>